<keyword evidence="7" id="KW-1185">Reference proteome</keyword>
<name>A0A507SPM4_9BACT</name>
<dbReference type="PANTHER" id="PTHR33603">
    <property type="entry name" value="METHYLTRANSFERASE"/>
    <property type="match status" value="1"/>
</dbReference>
<dbReference type="CDD" id="cd18081">
    <property type="entry name" value="RlmH-like"/>
    <property type="match status" value="1"/>
</dbReference>
<protein>
    <recommendedName>
        <fullName evidence="5">Ribosomal RNA large subunit methyltransferase H</fullName>
        <ecNumber evidence="5">2.1.1.177</ecNumber>
    </recommendedName>
    <alternativeName>
        <fullName evidence="5">23S rRNA (pseudouridine1915-N3)-methyltransferase</fullName>
    </alternativeName>
    <alternativeName>
        <fullName evidence="5">23S rRNA m3Psi1915 methyltransferase</fullName>
    </alternativeName>
    <alternativeName>
        <fullName evidence="5">rRNA (pseudouridine-N3-)-methyltransferase RlmH</fullName>
    </alternativeName>
</protein>
<comment type="subunit">
    <text evidence="5">Homodimer.</text>
</comment>
<comment type="subcellular location">
    <subcellularLocation>
        <location evidence="5">Cytoplasm</location>
    </subcellularLocation>
</comment>
<comment type="function">
    <text evidence="5">Specifically methylates the pseudouridine at position 1915 (m3Psi1915) in 23S rRNA.</text>
</comment>
<dbReference type="InterPro" id="IPR029028">
    <property type="entry name" value="Alpha/beta_knot_MTases"/>
</dbReference>
<sequence>MAKKIKIISVGSLSPEFKNLCTHYEKRISQNYSFTCVEVKEFSEEKNIETKKLKETKLIIEQIKNDSFVVLCSLKGKQYDSVEMSKIIEANQDITFIIGGSDGMIEDLIKSNLKICFSLLTFPHQLFKIMLCEQIYRSATILNNKKYHK</sequence>
<comment type="caution">
    <text evidence="5">Lacks conserved residue(s) required for the propagation of feature annotation.</text>
</comment>
<dbReference type="OrthoDB" id="9806643at2"/>
<evidence type="ECO:0000313" key="7">
    <source>
        <dbReference type="Proteomes" id="UP000320801"/>
    </source>
</evidence>
<dbReference type="Pfam" id="PF02590">
    <property type="entry name" value="SPOUT_MTase"/>
    <property type="match status" value="1"/>
</dbReference>
<feature type="binding site" evidence="5">
    <location>
        <begin position="117"/>
        <end position="122"/>
    </location>
    <ligand>
        <name>S-adenosyl-L-methionine</name>
        <dbReference type="ChEBI" id="CHEBI:59789"/>
    </ligand>
</feature>
<dbReference type="EMBL" id="SMDN01000017">
    <property type="protein sequence ID" value="TQC51312.1"/>
    <property type="molecule type" value="Genomic_DNA"/>
</dbReference>
<keyword evidence="1 5" id="KW-0489">Methyltransferase</keyword>
<dbReference type="InterPro" id="IPR029026">
    <property type="entry name" value="tRNA_m1G_MTases_N"/>
</dbReference>
<dbReference type="Proteomes" id="UP000320801">
    <property type="component" value="Unassembled WGS sequence"/>
</dbReference>
<keyword evidence="5" id="KW-0963">Cytoplasm</keyword>
<organism evidence="6 7">
    <name type="scientific">Mycoplasmopsis mucosicanis</name>
    <dbReference type="NCBI Taxonomy" id="458208"/>
    <lineage>
        <taxon>Bacteria</taxon>
        <taxon>Bacillati</taxon>
        <taxon>Mycoplasmatota</taxon>
        <taxon>Mycoplasmoidales</taxon>
        <taxon>Metamycoplasmataceae</taxon>
        <taxon>Mycoplasmopsis</taxon>
    </lineage>
</organism>
<dbReference type="GO" id="GO:0005737">
    <property type="term" value="C:cytoplasm"/>
    <property type="evidence" value="ECO:0007669"/>
    <property type="project" value="UniProtKB-SubCell"/>
</dbReference>
<evidence type="ECO:0000313" key="6">
    <source>
        <dbReference type="EMBL" id="TQC51312.1"/>
    </source>
</evidence>
<keyword evidence="5" id="KW-0698">rRNA processing</keyword>
<reference evidence="6 7" key="1">
    <citation type="submission" date="2019-03" db="EMBL/GenBank/DDBJ databases">
        <title>Characterization of a novel Mycoplasma cynos real-time PCR assay.</title>
        <authorList>
            <person name="Tallmadge R.L."/>
            <person name="Mitchell P.K."/>
            <person name="Goodman L."/>
        </authorList>
    </citation>
    <scope>NUCLEOTIDE SEQUENCE [LARGE SCALE GENOMIC DNA]</scope>
    <source>
        <strain evidence="6 7">1642</strain>
    </source>
</reference>
<accession>A0A507SPM4</accession>
<keyword evidence="2 5" id="KW-0808">Transferase</keyword>
<evidence type="ECO:0000256" key="1">
    <source>
        <dbReference type="ARBA" id="ARBA00022603"/>
    </source>
</evidence>
<comment type="caution">
    <text evidence="6">The sequence shown here is derived from an EMBL/GenBank/DDBJ whole genome shotgun (WGS) entry which is preliminary data.</text>
</comment>
<evidence type="ECO:0000256" key="4">
    <source>
        <dbReference type="ARBA" id="ARBA00038303"/>
    </source>
</evidence>
<evidence type="ECO:0000256" key="5">
    <source>
        <dbReference type="HAMAP-Rule" id="MF_00658"/>
    </source>
</evidence>
<comment type="catalytic activity">
    <reaction evidence="5">
        <text>pseudouridine(1915) in 23S rRNA + S-adenosyl-L-methionine = N(3)-methylpseudouridine(1915) in 23S rRNA + S-adenosyl-L-homocysteine + H(+)</text>
        <dbReference type="Rhea" id="RHEA:42752"/>
        <dbReference type="Rhea" id="RHEA-COMP:10221"/>
        <dbReference type="Rhea" id="RHEA-COMP:10222"/>
        <dbReference type="ChEBI" id="CHEBI:15378"/>
        <dbReference type="ChEBI" id="CHEBI:57856"/>
        <dbReference type="ChEBI" id="CHEBI:59789"/>
        <dbReference type="ChEBI" id="CHEBI:65314"/>
        <dbReference type="ChEBI" id="CHEBI:74486"/>
        <dbReference type="EC" id="2.1.1.177"/>
    </reaction>
</comment>
<dbReference type="PANTHER" id="PTHR33603:SF1">
    <property type="entry name" value="RIBOSOMAL RNA LARGE SUBUNIT METHYLTRANSFERASE H"/>
    <property type="match status" value="1"/>
</dbReference>
<dbReference type="InterPro" id="IPR003742">
    <property type="entry name" value="RlmH-like"/>
</dbReference>
<keyword evidence="3 5" id="KW-0949">S-adenosyl-L-methionine</keyword>
<dbReference type="EC" id="2.1.1.177" evidence="5"/>
<proteinExistence type="inferred from homology"/>
<dbReference type="GO" id="GO:0070038">
    <property type="term" value="F:rRNA (pseudouridine-N3-)-methyltransferase activity"/>
    <property type="evidence" value="ECO:0007669"/>
    <property type="project" value="UniProtKB-UniRule"/>
</dbReference>
<gene>
    <name evidence="5" type="primary">rlmH</name>
    <name evidence="6" type="ORF">E1I18_03280</name>
</gene>
<evidence type="ECO:0000256" key="3">
    <source>
        <dbReference type="ARBA" id="ARBA00022691"/>
    </source>
</evidence>
<dbReference type="Gene3D" id="3.40.1280.10">
    <property type="match status" value="1"/>
</dbReference>
<dbReference type="PIRSF" id="PIRSF004505">
    <property type="entry name" value="MT_bac"/>
    <property type="match status" value="1"/>
</dbReference>
<dbReference type="AlphaFoldDB" id="A0A507SPM4"/>
<dbReference type="RefSeq" id="WP_141484168.1">
    <property type="nucleotide sequence ID" value="NZ_SMDN01000017.1"/>
</dbReference>
<comment type="similarity">
    <text evidence="4 5">Belongs to the RNA methyltransferase RlmH family.</text>
</comment>
<evidence type="ECO:0000256" key="2">
    <source>
        <dbReference type="ARBA" id="ARBA00022679"/>
    </source>
</evidence>
<dbReference type="SUPFAM" id="SSF75217">
    <property type="entry name" value="alpha/beta knot"/>
    <property type="match status" value="1"/>
</dbReference>
<dbReference type="HAMAP" id="MF_00658">
    <property type="entry name" value="23SrRNA_methyltr_H"/>
    <property type="match status" value="1"/>
</dbReference>
<feature type="binding site" evidence="5">
    <location>
        <position position="99"/>
    </location>
    <ligand>
        <name>S-adenosyl-L-methionine</name>
        <dbReference type="ChEBI" id="CHEBI:59789"/>
    </ligand>
</feature>